<dbReference type="PANTHER" id="PTHR43163">
    <property type="entry name" value="DIPEPTIDE TRANSPORT SYSTEM PERMEASE PROTEIN DPPB-RELATED"/>
    <property type="match status" value="1"/>
</dbReference>
<feature type="transmembrane region" description="Helical" evidence="7">
    <location>
        <begin position="96"/>
        <end position="118"/>
    </location>
</feature>
<dbReference type="CDD" id="cd06261">
    <property type="entry name" value="TM_PBP2"/>
    <property type="match status" value="1"/>
</dbReference>
<dbReference type="Proteomes" id="UP000186096">
    <property type="component" value="Unassembled WGS sequence"/>
</dbReference>
<evidence type="ECO:0000256" key="2">
    <source>
        <dbReference type="ARBA" id="ARBA00022448"/>
    </source>
</evidence>
<comment type="similarity">
    <text evidence="7">Belongs to the binding-protein-dependent transport system permease family.</text>
</comment>
<evidence type="ECO:0000256" key="6">
    <source>
        <dbReference type="ARBA" id="ARBA00023136"/>
    </source>
</evidence>
<dbReference type="AlphaFoldDB" id="A0A1N7CYL7"/>
<protein>
    <submittedName>
        <fullName evidence="9">Peptide/nickel transport system permease protein/oligopeptide transport system permease protein</fullName>
    </submittedName>
</protein>
<dbReference type="GO" id="GO:0005886">
    <property type="term" value="C:plasma membrane"/>
    <property type="evidence" value="ECO:0007669"/>
    <property type="project" value="UniProtKB-SubCell"/>
</dbReference>
<keyword evidence="5 7" id="KW-1133">Transmembrane helix</keyword>
<evidence type="ECO:0000256" key="3">
    <source>
        <dbReference type="ARBA" id="ARBA00022475"/>
    </source>
</evidence>
<keyword evidence="2 7" id="KW-0813">Transport</keyword>
<dbReference type="RefSeq" id="WP_076436393.1">
    <property type="nucleotide sequence ID" value="NZ_FTNI01000013.1"/>
</dbReference>
<organism evidence="9 10">
    <name type="scientific">Microbispora rosea</name>
    <dbReference type="NCBI Taxonomy" id="58117"/>
    <lineage>
        <taxon>Bacteria</taxon>
        <taxon>Bacillati</taxon>
        <taxon>Actinomycetota</taxon>
        <taxon>Actinomycetes</taxon>
        <taxon>Streptosporangiales</taxon>
        <taxon>Streptosporangiaceae</taxon>
        <taxon>Microbispora</taxon>
    </lineage>
</organism>
<dbReference type="InterPro" id="IPR000515">
    <property type="entry name" value="MetI-like"/>
</dbReference>
<dbReference type="InterPro" id="IPR035906">
    <property type="entry name" value="MetI-like_sf"/>
</dbReference>
<gene>
    <name evidence="9" type="ORF">SAMN05421833_1137</name>
</gene>
<reference evidence="10" key="1">
    <citation type="submission" date="2017-01" db="EMBL/GenBank/DDBJ databases">
        <authorList>
            <person name="Varghese N."/>
            <person name="Submissions S."/>
        </authorList>
    </citation>
    <scope>NUCLEOTIDE SEQUENCE [LARGE SCALE GENOMIC DNA]</scope>
    <source>
        <strain evidence="10">ATCC 12950</strain>
    </source>
</reference>
<feature type="domain" description="ABC transmembrane type-1" evidence="8">
    <location>
        <begin position="94"/>
        <end position="297"/>
    </location>
</feature>
<dbReference type="SUPFAM" id="SSF161098">
    <property type="entry name" value="MetI-like"/>
    <property type="match status" value="1"/>
</dbReference>
<feature type="transmembrane region" description="Helical" evidence="7">
    <location>
        <begin position="130"/>
        <end position="154"/>
    </location>
</feature>
<evidence type="ECO:0000256" key="1">
    <source>
        <dbReference type="ARBA" id="ARBA00004651"/>
    </source>
</evidence>
<dbReference type="PROSITE" id="PS50928">
    <property type="entry name" value="ABC_TM1"/>
    <property type="match status" value="1"/>
</dbReference>
<accession>A0A1N7CYL7</accession>
<evidence type="ECO:0000313" key="10">
    <source>
        <dbReference type="Proteomes" id="UP000186096"/>
    </source>
</evidence>
<dbReference type="Gene3D" id="1.10.3720.10">
    <property type="entry name" value="MetI-like"/>
    <property type="match status" value="1"/>
</dbReference>
<evidence type="ECO:0000256" key="5">
    <source>
        <dbReference type="ARBA" id="ARBA00022989"/>
    </source>
</evidence>
<keyword evidence="10" id="KW-1185">Reference proteome</keyword>
<dbReference type="EMBL" id="FTNI01000013">
    <property type="protein sequence ID" value="SIR68683.1"/>
    <property type="molecule type" value="Genomic_DNA"/>
</dbReference>
<evidence type="ECO:0000259" key="8">
    <source>
        <dbReference type="PROSITE" id="PS50928"/>
    </source>
</evidence>
<feature type="transmembrane region" description="Helical" evidence="7">
    <location>
        <begin position="232"/>
        <end position="254"/>
    </location>
</feature>
<dbReference type="InterPro" id="IPR045621">
    <property type="entry name" value="BPD_transp_1_N"/>
</dbReference>
<name>A0A1N7CYL7_9ACTN</name>
<evidence type="ECO:0000256" key="7">
    <source>
        <dbReference type="RuleBase" id="RU363032"/>
    </source>
</evidence>
<dbReference type="GO" id="GO:0055085">
    <property type="term" value="P:transmembrane transport"/>
    <property type="evidence" value="ECO:0007669"/>
    <property type="project" value="InterPro"/>
</dbReference>
<dbReference type="Pfam" id="PF00528">
    <property type="entry name" value="BPD_transp_1"/>
    <property type="match status" value="1"/>
</dbReference>
<dbReference type="OrthoDB" id="9778910at2"/>
<dbReference type="Pfam" id="PF19300">
    <property type="entry name" value="BPD_transp_1_N"/>
    <property type="match status" value="1"/>
</dbReference>
<feature type="transmembrane region" description="Helical" evidence="7">
    <location>
        <begin position="12"/>
        <end position="31"/>
    </location>
</feature>
<sequence length="309" mass="33116">MRYAAQRLAQAIPVFFATTFLIYAMVFALPGDPILALAGDKPVPEQVLAVMRARYHLDEPLLVQYGRYMLGVFQGNLGETFTGQPVSELLQDRWSVTAQLALTAWIFELAVGIGLGVLAGLRRGGAADTAVLAGTTFVIAVPVFVVGYTAQIVLGLNLGLFPTAGTDEGWPGSYLLPGMVLGSFGLAYVARLTRTSLVENLRADYVRTATAKGLSRRRVVGLHALRNSLIPVVTYLGVDFGNLMAGAVVTEGIFNLPGIGQQVFQSIQLQEGPVVVGVVTLLVMIFILANLAVDLLYGVLDPRIRRARA</sequence>
<feature type="transmembrane region" description="Helical" evidence="7">
    <location>
        <begin position="174"/>
        <end position="192"/>
    </location>
</feature>
<comment type="subcellular location">
    <subcellularLocation>
        <location evidence="1 7">Cell membrane</location>
        <topology evidence="1 7">Multi-pass membrane protein</topology>
    </subcellularLocation>
</comment>
<keyword evidence="6 7" id="KW-0472">Membrane</keyword>
<keyword evidence="3" id="KW-1003">Cell membrane</keyword>
<dbReference type="PANTHER" id="PTHR43163:SF7">
    <property type="entry name" value="DIPEPTIDE-TRANSPORT INTEGRAL MEMBRANE PROTEIN ABC TRANSPORTER DPPB-RELATED"/>
    <property type="match status" value="1"/>
</dbReference>
<dbReference type="STRING" id="58117.SAMN05421833_1137"/>
<proteinExistence type="inferred from homology"/>
<evidence type="ECO:0000313" key="9">
    <source>
        <dbReference type="EMBL" id="SIR68683.1"/>
    </source>
</evidence>
<evidence type="ECO:0000256" key="4">
    <source>
        <dbReference type="ARBA" id="ARBA00022692"/>
    </source>
</evidence>
<keyword evidence="4 7" id="KW-0812">Transmembrane</keyword>
<feature type="transmembrane region" description="Helical" evidence="7">
    <location>
        <begin position="274"/>
        <end position="300"/>
    </location>
</feature>